<reference evidence="4" key="1">
    <citation type="submission" date="2016-04" db="EMBL/GenBank/DDBJ databases">
        <authorList>
            <person name="Evans L.H."/>
            <person name="Alamgir A."/>
            <person name="Owens N."/>
            <person name="Weber N.D."/>
            <person name="Virtaneva K."/>
            <person name="Barbian K."/>
            <person name="Babar A."/>
            <person name="Rosenke K."/>
        </authorList>
    </citation>
    <scope>NUCLEOTIDE SEQUENCE</scope>
    <source>
        <strain evidence="4">86</strain>
    </source>
</reference>
<dbReference type="EMBL" id="FLUN01000001">
    <property type="protein sequence ID" value="SBW05681.1"/>
    <property type="molecule type" value="Genomic_DNA"/>
</dbReference>
<protein>
    <submittedName>
        <fullName evidence="4">Pyridine nucleotide-disulfide oxidoreductase</fullName>
    </submittedName>
</protein>
<keyword evidence="1" id="KW-0285">Flavoprotein</keyword>
<dbReference type="InterPro" id="IPR023753">
    <property type="entry name" value="FAD/NAD-binding_dom"/>
</dbReference>
<dbReference type="InterPro" id="IPR036188">
    <property type="entry name" value="FAD/NAD-bd_sf"/>
</dbReference>
<keyword evidence="2" id="KW-0560">Oxidoreductase</keyword>
<sequence>MYDIAVIGGGPAGLSAAVQARQRGKTALVISGADADGPLWKTERVDNYLGMPQVTGAGLGEQFRTHAEAMGVERMKGRALNIMPSGGKFYISVGSDMVEAQAVVLAPGVARGAKYPGEAEHLGRGVSYCATCDGMLYRGKNVVVVGKSAEAPEEANFLREIGCQVTYVSAKEPEGLREDVPFVKAPKVEVLGDETVTGLKAGGEVFPCEGVFILRAAVAPTDLLPGLELKDGYISVDRDMATSVPGVFAAGDCTGLPLQISKAVGEGQIAGHRAAELIDKKKSN</sequence>
<dbReference type="InterPro" id="IPR050097">
    <property type="entry name" value="Ferredoxin-NADP_redctase_2"/>
</dbReference>
<gene>
    <name evidence="4" type="ORF">KL86CLO1_12063</name>
</gene>
<dbReference type="GO" id="GO:0016491">
    <property type="term" value="F:oxidoreductase activity"/>
    <property type="evidence" value="ECO:0007669"/>
    <property type="project" value="UniProtKB-KW"/>
</dbReference>
<dbReference type="Gene3D" id="3.50.50.60">
    <property type="entry name" value="FAD/NAD(P)-binding domain"/>
    <property type="match status" value="2"/>
</dbReference>
<dbReference type="PRINTS" id="PR00469">
    <property type="entry name" value="PNDRDTASEII"/>
</dbReference>
<accession>A0A212K1V2</accession>
<feature type="domain" description="FAD/NAD(P)-binding" evidence="3">
    <location>
        <begin position="2"/>
        <end position="267"/>
    </location>
</feature>
<evidence type="ECO:0000256" key="2">
    <source>
        <dbReference type="ARBA" id="ARBA00023002"/>
    </source>
</evidence>
<dbReference type="Pfam" id="PF07992">
    <property type="entry name" value="Pyr_redox_2"/>
    <property type="match status" value="1"/>
</dbReference>
<proteinExistence type="predicted"/>
<name>A0A212K1V2_9FIRM</name>
<organism evidence="4">
    <name type="scientific">uncultured Eubacteriales bacterium</name>
    <dbReference type="NCBI Taxonomy" id="172733"/>
    <lineage>
        <taxon>Bacteria</taxon>
        <taxon>Bacillati</taxon>
        <taxon>Bacillota</taxon>
        <taxon>Clostridia</taxon>
        <taxon>Eubacteriales</taxon>
        <taxon>environmental samples</taxon>
    </lineage>
</organism>
<dbReference type="PANTHER" id="PTHR48105">
    <property type="entry name" value="THIOREDOXIN REDUCTASE 1-RELATED-RELATED"/>
    <property type="match status" value="1"/>
</dbReference>
<dbReference type="AlphaFoldDB" id="A0A212K1V2"/>
<dbReference type="SUPFAM" id="SSF51905">
    <property type="entry name" value="FAD/NAD(P)-binding domain"/>
    <property type="match status" value="1"/>
</dbReference>
<evidence type="ECO:0000256" key="1">
    <source>
        <dbReference type="ARBA" id="ARBA00022630"/>
    </source>
</evidence>
<dbReference type="PRINTS" id="PR00368">
    <property type="entry name" value="FADPNR"/>
</dbReference>
<evidence type="ECO:0000313" key="4">
    <source>
        <dbReference type="EMBL" id="SBW05681.1"/>
    </source>
</evidence>
<evidence type="ECO:0000259" key="3">
    <source>
        <dbReference type="Pfam" id="PF07992"/>
    </source>
</evidence>